<dbReference type="EMBL" id="OC854661">
    <property type="protein sequence ID" value="CAD7619949.1"/>
    <property type="molecule type" value="Genomic_DNA"/>
</dbReference>
<evidence type="ECO:0000256" key="8">
    <source>
        <dbReference type="ARBA" id="ARBA00023136"/>
    </source>
</evidence>
<dbReference type="GO" id="GO:0005743">
    <property type="term" value="C:mitochondrial inner membrane"/>
    <property type="evidence" value="ECO:0007669"/>
    <property type="project" value="UniProtKB-SubCell"/>
</dbReference>
<evidence type="ECO:0000256" key="5">
    <source>
        <dbReference type="ARBA" id="ARBA00022792"/>
    </source>
</evidence>
<keyword evidence="6" id="KW-1133">Transmembrane helix</keyword>
<accession>A0A7R9PTD3</accession>
<keyword evidence="8" id="KW-0472">Membrane</keyword>
<evidence type="ECO:0000256" key="4">
    <source>
        <dbReference type="ARBA" id="ARBA00022692"/>
    </source>
</evidence>
<evidence type="ECO:0000256" key="9">
    <source>
        <dbReference type="ARBA" id="ARBA00030608"/>
    </source>
</evidence>
<dbReference type="GO" id="GO:0006120">
    <property type="term" value="P:mitochondrial electron transport, NADH to ubiquinone"/>
    <property type="evidence" value="ECO:0007669"/>
    <property type="project" value="InterPro"/>
</dbReference>
<keyword evidence="7" id="KW-0496">Mitochondrion</keyword>
<proteinExistence type="inferred from homology"/>
<keyword evidence="12" id="KW-1185">Reference proteome</keyword>
<organism evidence="11">
    <name type="scientific">Medioppia subpectinata</name>
    <dbReference type="NCBI Taxonomy" id="1979941"/>
    <lineage>
        <taxon>Eukaryota</taxon>
        <taxon>Metazoa</taxon>
        <taxon>Ecdysozoa</taxon>
        <taxon>Arthropoda</taxon>
        <taxon>Chelicerata</taxon>
        <taxon>Arachnida</taxon>
        <taxon>Acari</taxon>
        <taxon>Acariformes</taxon>
        <taxon>Sarcoptiformes</taxon>
        <taxon>Oribatida</taxon>
        <taxon>Brachypylina</taxon>
        <taxon>Oppioidea</taxon>
        <taxon>Oppiidae</taxon>
        <taxon>Medioppia</taxon>
    </lineage>
</organism>
<gene>
    <name evidence="11" type="ORF">OSB1V03_LOCUS446</name>
</gene>
<dbReference type="InterPro" id="IPR039205">
    <property type="entry name" value="NDUFA11"/>
</dbReference>
<evidence type="ECO:0000313" key="12">
    <source>
        <dbReference type="Proteomes" id="UP000759131"/>
    </source>
</evidence>
<evidence type="ECO:0000256" key="7">
    <source>
        <dbReference type="ARBA" id="ARBA00023128"/>
    </source>
</evidence>
<dbReference type="Proteomes" id="UP000759131">
    <property type="component" value="Unassembled WGS sequence"/>
</dbReference>
<dbReference type="AlphaFoldDB" id="A0A7R9PTD3"/>
<keyword evidence="5" id="KW-0999">Mitochondrion inner membrane</keyword>
<evidence type="ECO:0000256" key="2">
    <source>
        <dbReference type="ARBA" id="ARBA00008699"/>
    </source>
</evidence>
<evidence type="ECO:0000313" key="11">
    <source>
        <dbReference type="EMBL" id="CAD7619949.1"/>
    </source>
</evidence>
<sequence length="225" mass="25307">MVWPELPDKWTHKPIWLPPYPIPAGMFPNMTAYYTRKELDDEPPKKRYYFFDTPDYEDCHKKIYNYGLFGAKAAGILAMFDVMANKQLSYVKAFGRVATCFGRIGGSFLIYPAVVCCVANLRGKQHDTYEHPWNHIIGGASIGLIWGYKFRSTGIGAGVALAGALFGVLNLRANTPTPNFPEGWQIFFPNDIEQIRVENGVLGGQKWGDIRLGWSLADPGRKPLE</sequence>
<keyword evidence="4" id="KW-0812">Transmembrane</keyword>
<dbReference type="OrthoDB" id="1913277at2759"/>
<dbReference type="EMBL" id="CAJPIZ010000086">
    <property type="protein sequence ID" value="CAG2100379.1"/>
    <property type="molecule type" value="Genomic_DNA"/>
</dbReference>
<protein>
    <recommendedName>
        <fullName evidence="3">NADH dehydrogenase [ubiquinone] 1 alpha subcomplex subunit 11</fullName>
    </recommendedName>
    <alternativeName>
        <fullName evidence="9">Complex I-B14.7</fullName>
    </alternativeName>
    <alternativeName>
        <fullName evidence="10">NADH-ubiquinone oxidoreductase subunit B14.7</fullName>
    </alternativeName>
</protein>
<evidence type="ECO:0000256" key="3">
    <source>
        <dbReference type="ARBA" id="ARBA00018191"/>
    </source>
</evidence>
<comment type="subcellular location">
    <subcellularLocation>
        <location evidence="1">Mitochondrion inner membrane</location>
        <topology evidence="1">Multi-pass membrane protein</topology>
        <orientation evidence="1">Matrix side</orientation>
    </subcellularLocation>
</comment>
<evidence type="ECO:0000256" key="6">
    <source>
        <dbReference type="ARBA" id="ARBA00022989"/>
    </source>
</evidence>
<dbReference type="PANTHER" id="PTHR21382">
    <property type="entry name" value="NADH-UBIQUINONE OXIDOREDUCTASE SUBUNIT"/>
    <property type="match status" value="1"/>
</dbReference>
<comment type="similarity">
    <text evidence="2">Belongs to the complex I NDUFA11 subunit family.</text>
</comment>
<dbReference type="PANTHER" id="PTHR21382:SF1">
    <property type="entry name" value="NADH DEHYDROGENASE [UBIQUINONE] 1 ALPHA SUBCOMPLEX SUBUNIT 11"/>
    <property type="match status" value="1"/>
</dbReference>
<reference evidence="11" key="1">
    <citation type="submission" date="2020-11" db="EMBL/GenBank/DDBJ databases">
        <authorList>
            <person name="Tran Van P."/>
        </authorList>
    </citation>
    <scope>NUCLEOTIDE SEQUENCE</scope>
</reference>
<dbReference type="GO" id="GO:0045271">
    <property type="term" value="C:respiratory chain complex I"/>
    <property type="evidence" value="ECO:0007669"/>
    <property type="project" value="InterPro"/>
</dbReference>
<evidence type="ECO:0000256" key="1">
    <source>
        <dbReference type="ARBA" id="ARBA00004292"/>
    </source>
</evidence>
<evidence type="ECO:0000256" key="10">
    <source>
        <dbReference type="ARBA" id="ARBA00031497"/>
    </source>
</evidence>
<name>A0A7R9PTD3_9ACAR</name>